<feature type="transmembrane region" description="Helical" evidence="7">
    <location>
        <begin position="319"/>
        <end position="337"/>
    </location>
</feature>
<evidence type="ECO:0000256" key="3">
    <source>
        <dbReference type="ARBA" id="ARBA00022692"/>
    </source>
</evidence>
<keyword evidence="3 7" id="KW-0812">Transmembrane</keyword>
<dbReference type="Proteomes" id="UP000622552">
    <property type="component" value="Unassembled WGS sequence"/>
</dbReference>
<name>A0A8J7KFT2_9ACTN</name>
<feature type="transmembrane region" description="Helical" evidence="7">
    <location>
        <begin position="171"/>
        <end position="188"/>
    </location>
</feature>
<dbReference type="RefSeq" id="WP_233473161.1">
    <property type="nucleotide sequence ID" value="NZ_BONS01000026.1"/>
</dbReference>
<feature type="transmembrane region" description="Helical" evidence="7">
    <location>
        <begin position="93"/>
        <end position="114"/>
    </location>
</feature>
<evidence type="ECO:0000256" key="4">
    <source>
        <dbReference type="ARBA" id="ARBA00022989"/>
    </source>
</evidence>
<feature type="transmembrane region" description="Helical" evidence="7">
    <location>
        <begin position="67"/>
        <end position="87"/>
    </location>
</feature>
<dbReference type="AlphaFoldDB" id="A0A8J7KFT2"/>
<gene>
    <name evidence="8" type="ORF">IW245_000313</name>
</gene>
<dbReference type="InterPro" id="IPR001851">
    <property type="entry name" value="ABC_transp_permease"/>
</dbReference>
<accession>A0A8J7KFT2</accession>
<feature type="region of interest" description="Disordered" evidence="6">
    <location>
        <begin position="1"/>
        <end position="42"/>
    </location>
</feature>
<evidence type="ECO:0000256" key="7">
    <source>
        <dbReference type="SAM" id="Phobius"/>
    </source>
</evidence>
<dbReference type="PANTHER" id="PTHR32196:SF72">
    <property type="entry name" value="RIBOSE IMPORT PERMEASE PROTEIN RBSC"/>
    <property type="match status" value="1"/>
</dbReference>
<comment type="caution">
    <text evidence="8">The sequence shown here is derived from an EMBL/GenBank/DDBJ whole genome shotgun (WGS) entry which is preliminary data.</text>
</comment>
<keyword evidence="9" id="KW-1185">Reference proteome</keyword>
<proteinExistence type="predicted"/>
<keyword evidence="5 7" id="KW-0472">Membrane</keyword>
<evidence type="ECO:0000256" key="2">
    <source>
        <dbReference type="ARBA" id="ARBA00022475"/>
    </source>
</evidence>
<dbReference type="GO" id="GO:0005886">
    <property type="term" value="C:plasma membrane"/>
    <property type="evidence" value="ECO:0007669"/>
    <property type="project" value="UniProtKB-SubCell"/>
</dbReference>
<dbReference type="CDD" id="cd06579">
    <property type="entry name" value="TM_PBP1_transp_AraH_like"/>
    <property type="match status" value="1"/>
</dbReference>
<dbReference type="GO" id="GO:0022857">
    <property type="term" value="F:transmembrane transporter activity"/>
    <property type="evidence" value="ECO:0007669"/>
    <property type="project" value="InterPro"/>
</dbReference>
<evidence type="ECO:0000256" key="6">
    <source>
        <dbReference type="SAM" id="MobiDB-lite"/>
    </source>
</evidence>
<dbReference type="PANTHER" id="PTHR32196">
    <property type="entry name" value="ABC TRANSPORTER PERMEASE PROTEIN YPHD-RELATED-RELATED"/>
    <property type="match status" value="1"/>
</dbReference>
<evidence type="ECO:0000313" key="9">
    <source>
        <dbReference type="Proteomes" id="UP000622552"/>
    </source>
</evidence>
<sequence>MNEVPPPAPVRTDHPVTAPSDVPGTVVSDERATARGDDVARAQPATSTSPIWARQVVALRAAGFRSLSLLGVLALLCVVGTATSANFLTASNLINILTLASVIGVVTVGATFVVIGGGIDLSVGAIVAVATVWATTTQTQSYGAYVMAFTAVSVGTGAGILNGVLVAYGRLVPFIVTLATMAGGYGLAEQLSDRKSQFVTVTAFTDIAQQRLLGIPWLVYILVAVVAVGWLVLNRTVFGRRTLAIGGNPEAARLAGLHVRGHVLTLYAVSGLCCGIAAVMLAARTNTGASTLGQGYELDSIAAVVIGGTLLAGGRGSLVGSMLGVLVFTTITNLFILNSLSTPLQHIAKGAIIVAAILLQRRGTRTT</sequence>
<feature type="transmembrane region" description="Helical" evidence="7">
    <location>
        <begin position="142"/>
        <end position="164"/>
    </location>
</feature>
<protein>
    <submittedName>
        <fullName evidence="8">Ribose transport system permease protein</fullName>
    </submittedName>
</protein>
<comment type="subcellular location">
    <subcellularLocation>
        <location evidence="1">Cell membrane</location>
        <topology evidence="1">Multi-pass membrane protein</topology>
    </subcellularLocation>
</comment>
<feature type="transmembrane region" description="Helical" evidence="7">
    <location>
        <begin position="214"/>
        <end position="233"/>
    </location>
</feature>
<reference evidence="8" key="1">
    <citation type="submission" date="2020-11" db="EMBL/GenBank/DDBJ databases">
        <title>Sequencing the genomes of 1000 actinobacteria strains.</title>
        <authorList>
            <person name="Klenk H.-P."/>
        </authorList>
    </citation>
    <scope>NUCLEOTIDE SEQUENCE</scope>
    <source>
        <strain evidence="8">DSM 45356</strain>
    </source>
</reference>
<dbReference type="Pfam" id="PF02653">
    <property type="entry name" value="BPD_transp_2"/>
    <property type="match status" value="1"/>
</dbReference>
<evidence type="ECO:0000256" key="1">
    <source>
        <dbReference type="ARBA" id="ARBA00004651"/>
    </source>
</evidence>
<keyword evidence="2" id="KW-1003">Cell membrane</keyword>
<organism evidence="8 9">
    <name type="scientific">Longispora fulva</name>
    <dbReference type="NCBI Taxonomy" id="619741"/>
    <lineage>
        <taxon>Bacteria</taxon>
        <taxon>Bacillati</taxon>
        <taxon>Actinomycetota</taxon>
        <taxon>Actinomycetes</taxon>
        <taxon>Micromonosporales</taxon>
        <taxon>Micromonosporaceae</taxon>
        <taxon>Longispora</taxon>
    </lineage>
</organism>
<dbReference type="EMBL" id="JADOUF010000001">
    <property type="protein sequence ID" value="MBG6134119.1"/>
    <property type="molecule type" value="Genomic_DNA"/>
</dbReference>
<evidence type="ECO:0000256" key="5">
    <source>
        <dbReference type="ARBA" id="ARBA00023136"/>
    </source>
</evidence>
<evidence type="ECO:0000313" key="8">
    <source>
        <dbReference type="EMBL" id="MBG6134119.1"/>
    </source>
</evidence>
<feature type="transmembrane region" description="Helical" evidence="7">
    <location>
        <begin position="263"/>
        <end position="283"/>
    </location>
</feature>
<feature type="compositionally biased region" description="Basic and acidic residues" evidence="6">
    <location>
        <begin position="28"/>
        <end position="40"/>
    </location>
</feature>
<keyword evidence="4 7" id="KW-1133">Transmembrane helix</keyword>